<feature type="region of interest" description="Disordered" evidence="1">
    <location>
        <begin position="57"/>
        <end position="85"/>
    </location>
</feature>
<accession>A0A6V7PLA8</accession>
<dbReference type="EMBL" id="LR862149">
    <property type="protein sequence ID" value="CAD1831672.1"/>
    <property type="molecule type" value="Genomic_DNA"/>
</dbReference>
<reference evidence="2" key="1">
    <citation type="submission" date="2020-07" db="EMBL/GenBank/DDBJ databases">
        <authorList>
            <person name="Lin J."/>
        </authorList>
    </citation>
    <scope>NUCLEOTIDE SEQUENCE</scope>
</reference>
<organism evidence="2">
    <name type="scientific">Ananas comosus var. bracteatus</name>
    <name type="common">red pineapple</name>
    <dbReference type="NCBI Taxonomy" id="296719"/>
    <lineage>
        <taxon>Eukaryota</taxon>
        <taxon>Viridiplantae</taxon>
        <taxon>Streptophyta</taxon>
        <taxon>Embryophyta</taxon>
        <taxon>Tracheophyta</taxon>
        <taxon>Spermatophyta</taxon>
        <taxon>Magnoliopsida</taxon>
        <taxon>Liliopsida</taxon>
        <taxon>Poales</taxon>
        <taxon>Bromeliaceae</taxon>
        <taxon>Bromelioideae</taxon>
        <taxon>Ananas</taxon>
    </lineage>
</organism>
<evidence type="ECO:0000256" key="1">
    <source>
        <dbReference type="SAM" id="MobiDB-lite"/>
    </source>
</evidence>
<protein>
    <submittedName>
        <fullName evidence="2">Uncharacterized protein</fullName>
    </submittedName>
</protein>
<evidence type="ECO:0000313" key="2">
    <source>
        <dbReference type="EMBL" id="CAD1831672.1"/>
    </source>
</evidence>
<name>A0A6V7PLA8_ANACO</name>
<gene>
    <name evidence="2" type="ORF">CB5_LOCUS14883</name>
</gene>
<dbReference type="AlphaFoldDB" id="A0A6V7PLA8"/>
<proteinExistence type="predicted"/>
<feature type="compositionally biased region" description="Basic and acidic residues" evidence="1">
    <location>
        <begin position="67"/>
        <end position="80"/>
    </location>
</feature>
<sequence length="214" mass="23076">MIDVHSVASAAEDQTNPETRQQLLDDLNIVHDGSEMMHCDERHGEEVGLITNIPLDHPMQDGPDLPAEARENELENDTRDAPSGVESHSSCVALISSGSATVTEQSDAHAGSAAASADVEMNGVDAAGVEDSALPASIGDGRNGGVPQEASLIEQANTNNGLQAQMKLTLLSWKHFQRISVRKCWLHSKLHSKTTPLKLQHILHQGQRRLILSF</sequence>